<gene>
    <name evidence="1" type="ORF">EKO24_000325</name>
</gene>
<dbReference type="InterPro" id="IPR006530">
    <property type="entry name" value="YD"/>
</dbReference>
<proteinExistence type="predicted"/>
<comment type="caution">
    <text evidence="1">The sequence shown here is derived from an EMBL/GenBank/DDBJ whole genome shotgun (WGS) entry which is preliminary data.</text>
</comment>
<dbReference type="NCBIfam" id="TIGR01643">
    <property type="entry name" value="YD_repeat_2x"/>
    <property type="match status" value="2"/>
</dbReference>
<accession>A0ABY3CHL1</accession>
<sequence>MLLGYLDSITDPVGRQVKYQYDLAGRVTKQTLPDNREIVFNYDANGESMGSN</sequence>
<dbReference type="Proteomes" id="UP000733744">
    <property type="component" value="Unassembled WGS sequence"/>
</dbReference>
<organism evidence="1 2">
    <name type="scientific">Candidatus Methylobacter oryzae</name>
    <dbReference type="NCBI Taxonomy" id="2497749"/>
    <lineage>
        <taxon>Bacteria</taxon>
        <taxon>Pseudomonadati</taxon>
        <taxon>Pseudomonadota</taxon>
        <taxon>Gammaproteobacteria</taxon>
        <taxon>Methylococcales</taxon>
        <taxon>Methylococcaceae</taxon>
        <taxon>Methylobacter</taxon>
    </lineage>
</organism>
<reference evidence="1 2" key="1">
    <citation type="journal article" date="2019" name="Antonie Van Leeuwenhoek">
        <title>Description of 'Ca. Methylobacter oryzae' KRF1, a novel species from the environmentally important Methylobacter clade 2.</title>
        <authorList>
            <person name="Khatri K."/>
            <person name="Mohite J.A."/>
            <person name="Pandit P.S."/>
            <person name="Bahulikar R."/>
            <person name="Rahalkar M.C."/>
        </authorList>
    </citation>
    <scope>NUCLEOTIDE SEQUENCE [LARGE SCALE GENOMIC DNA]</scope>
    <source>
        <strain evidence="1 2">KRF1</strain>
    </source>
</reference>
<evidence type="ECO:0000313" key="2">
    <source>
        <dbReference type="Proteomes" id="UP000733744"/>
    </source>
</evidence>
<dbReference type="EMBL" id="RYFG02000005">
    <property type="protein sequence ID" value="TRX03638.1"/>
    <property type="molecule type" value="Genomic_DNA"/>
</dbReference>
<dbReference type="Pfam" id="PF05593">
    <property type="entry name" value="RHS_repeat"/>
    <property type="match status" value="1"/>
</dbReference>
<dbReference type="Gene3D" id="2.180.10.10">
    <property type="entry name" value="RHS repeat-associated core"/>
    <property type="match status" value="1"/>
</dbReference>
<protein>
    <submittedName>
        <fullName evidence="1">RHS repeat protein</fullName>
    </submittedName>
</protein>
<keyword evidence="2" id="KW-1185">Reference proteome</keyword>
<name>A0ABY3CHL1_9GAMM</name>
<dbReference type="InterPro" id="IPR031325">
    <property type="entry name" value="RHS_repeat"/>
</dbReference>
<evidence type="ECO:0000313" key="1">
    <source>
        <dbReference type="EMBL" id="TRX03638.1"/>
    </source>
</evidence>